<dbReference type="RefSeq" id="XP_019044507.1">
    <property type="nucleotide sequence ID" value="XM_019193030.1"/>
</dbReference>
<evidence type="ECO:0000313" key="4">
    <source>
        <dbReference type="EMBL" id="WVW85803.1"/>
    </source>
</evidence>
<evidence type="ECO:0000256" key="1">
    <source>
        <dbReference type="SAM" id="MobiDB-lite"/>
    </source>
</evidence>
<keyword evidence="5" id="KW-1185">Reference proteome</keyword>
<feature type="region of interest" description="Disordered" evidence="1">
    <location>
        <begin position="297"/>
        <end position="327"/>
    </location>
</feature>
<evidence type="ECO:0000313" key="3">
    <source>
        <dbReference type="EMBL" id="OCF23437.1"/>
    </source>
</evidence>
<feature type="compositionally biased region" description="Low complexity" evidence="1">
    <location>
        <begin position="100"/>
        <end position="124"/>
    </location>
</feature>
<dbReference type="EMBL" id="KI894023">
    <property type="protein sequence ID" value="OCF23437.1"/>
    <property type="molecule type" value="Genomic_DNA"/>
</dbReference>
<evidence type="ECO:0000313" key="5">
    <source>
        <dbReference type="Proteomes" id="UP000092730"/>
    </source>
</evidence>
<dbReference type="KEGG" id="kbi:30210818"/>
<reference evidence="3" key="3">
    <citation type="submission" date="2014-01" db="EMBL/GenBank/DDBJ databases">
        <title>Evolution of pathogenesis and genome organization in the Tremellales.</title>
        <authorList>
            <person name="Cuomo C."/>
            <person name="Litvintseva A."/>
            <person name="Heitman J."/>
            <person name="Chen Y."/>
            <person name="Sun S."/>
            <person name="Springer D."/>
            <person name="Dromer F."/>
            <person name="Young S."/>
            <person name="Zeng Q."/>
            <person name="Chapman S."/>
            <person name="Gujja S."/>
            <person name="Saif S."/>
            <person name="Birren B."/>
        </authorList>
    </citation>
    <scope>NUCLEOTIDE SEQUENCE</scope>
    <source>
        <strain evidence="3">CBS 10118</strain>
    </source>
</reference>
<feature type="transmembrane region" description="Helical" evidence="2">
    <location>
        <begin position="236"/>
        <end position="256"/>
    </location>
</feature>
<keyword evidence="2" id="KW-0472">Membrane</keyword>
<dbReference type="EMBL" id="CP144546">
    <property type="protein sequence ID" value="WVW85803.1"/>
    <property type="molecule type" value="Genomic_DNA"/>
</dbReference>
<feature type="region of interest" description="Disordered" evidence="1">
    <location>
        <begin position="1"/>
        <end position="35"/>
    </location>
</feature>
<protein>
    <submittedName>
        <fullName evidence="3">Uncharacterized protein</fullName>
    </submittedName>
</protein>
<keyword evidence="2" id="KW-0812">Transmembrane</keyword>
<reference evidence="4" key="4">
    <citation type="submission" date="2024-02" db="EMBL/GenBank/DDBJ databases">
        <title>Comparative genomics of Cryptococcus and Kwoniella reveals pathogenesis evolution and contrasting modes of karyotype evolution via chromosome fusion or intercentromeric recombination.</title>
        <authorList>
            <person name="Coelho M.A."/>
            <person name="David-Palma M."/>
            <person name="Shea T."/>
            <person name="Bowers K."/>
            <person name="McGinley-Smith S."/>
            <person name="Mohammad A.W."/>
            <person name="Gnirke A."/>
            <person name="Yurkov A.M."/>
            <person name="Nowrousian M."/>
            <person name="Sun S."/>
            <person name="Cuomo C.A."/>
            <person name="Heitman J."/>
        </authorList>
    </citation>
    <scope>NUCLEOTIDE SEQUENCE</scope>
    <source>
        <strain evidence="4">CBS 10118</strain>
    </source>
</reference>
<feature type="transmembrane region" description="Helical" evidence="2">
    <location>
        <begin position="135"/>
        <end position="159"/>
    </location>
</feature>
<reference evidence="3" key="1">
    <citation type="submission" date="2013-07" db="EMBL/GenBank/DDBJ databases">
        <title>The Genome Sequence of Cryptococcus bestiolae CBS10118.</title>
        <authorList>
            <consortium name="The Broad Institute Genome Sequencing Platform"/>
            <person name="Cuomo C."/>
            <person name="Litvintseva A."/>
            <person name="Chen Y."/>
            <person name="Heitman J."/>
            <person name="Sun S."/>
            <person name="Springer D."/>
            <person name="Dromer F."/>
            <person name="Young S.K."/>
            <person name="Zeng Q."/>
            <person name="Gargeya S."/>
            <person name="Fitzgerald M."/>
            <person name="Abouelleil A."/>
            <person name="Alvarado L."/>
            <person name="Berlin A.M."/>
            <person name="Chapman S.B."/>
            <person name="Dewar J."/>
            <person name="Goldberg J."/>
            <person name="Griggs A."/>
            <person name="Gujja S."/>
            <person name="Hansen M."/>
            <person name="Howarth C."/>
            <person name="Imamovic A."/>
            <person name="Larimer J."/>
            <person name="McCowan C."/>
            <person name="Murphy C."/>
            <person name="Pearson M."/>
            <person name="Priest M."/>
            <person name="Roberts A."/>
            <person name="Saif S."/>
            <person name="Shea T."/>
            <person name="Sykes S."/>
            <person name="Wortman J."/>
            <person name="Nusbaum C."/>
            <person name="Birren B."/>
        </authorList>
    </citation>
    <scope>NUCLEOTIDE SEQUENCE [LARGE SCALE GENOMIC DNA]</scope>
    <source>
        <strain evidence="3">CBS 10118</strain>
    </source>
</reference>
<dbReference type="OrthoDB" id="2576041at2759"/>
<name>A0A1B9FXE6_9TREE</name>
<feature type="compositionally biased region" description="Basic residues" evidence="1">
    <location>
        <begin position="307"/>
        <end position="318"/>
    </location>
</feature>
<dbReference type="Proteomes" id="UP000092730">
    <property type="component" value="Chromosome 6"/>
</dbReference>
<accession>A0A1B9FXE6</accession>
<evidence type="ECO:0000256" key="2">
    <source>
        <dbReference type="SAM" id="Phobius"/>
    </source>
</evidence>
<feature type="transmembrane region" description="Helical" evidence="2">
    <location>
        <begin position="207"/>
        <end position="230"/>
    </location>
</feature>
<dbReference type="VEuPathDB" id="FungiDB:I302_06419"/>
<organism evidence="3">
    <name type="scientific">Kwoniella bestiolae CBS 10118</name>
    <dbReference type="NCBI Taxonomy" id="1296100"/>
    <lineage>
        <taxon>Eukaryota</taxon>
        <taxon>Fungi</taxon>
        <taxon>Dikarya</taxon>
        <taxon>Basidiomycota</taxon>
        <taxon>Agaricomycotina</taxon>
        <taxon>Tremellomycetes</taxon>
        <taxon>Tremellales</taxon>
        <taxon>Cryptococcaceae</taxon>
        <taxon>Kwoniella</taxon>
    </lineage>
</organism>
<keyword evidence="2" id="KW-1133">Transmembrane helix</keyword>
<feature type="region of interest" description="Disordered" evidence="1">
    <location>
        <begin position="98"/>
        <end position="124"/>
    </location>
</feature>
<gene>
    <name evidence="3" type="ORF">I302_06419</name>
    <name evidence="4" type="ORF">I302_107841</name>
</gene>
<feature type="compositionally biased region" description="Basic and acidic residues" evidence="1">
    <location>
        <begin position="297"/>
        <end position="306"/>
    </location>
</feature>
<reference evidence="4" key="2">
    <citation type="submission" date="2013-07" db="EMBL/GenBank/DDBJ databases">
        <authorList>
            <consortium name="The Broad Institute Genome Sequencing Platform"/>
            <person name="Cuomo C."/>
            <person name="Litvintseva A."/>
            <person name="Chen Y."/>
            <person name="Heitman J."/>
            <person name="Sun S."/>
            <person name="Springer D."/>
            <person name="Dromer F."/>
            <person name="Young S.K."/>
            <person name="Zeng Q."/>
            <person name="Gargeya S."/>
            <person name="Fitzgerald M."/>
            <person name="Abouelleil A."/>
            <person name="Alvarado L."/>
            <person name="Berlin A.M."/>
            <person name="Chapman S.B."/>
            <person name="Dewar J."/>
            <person name="Goldberg J."/>
            <person name="Griggs A."/>
            <person name="Gujja S."/>
            <person name="Hansen M."/>
            <person name="Howarth C."/>
            <person name="Imamovic A."/>
            <person name="Larimer J."/>
            <person name="McCowan C."/>
            <person name="Murphy C."/>
            <person name="Pearson M."/>
            <person name="Priest M."/>
            <person name="Roberts A."/>
            <person name="Saif S."/>
            <person name="Shea T."/>
            <person name="Sykes S."/>
            <person name="Wortman J."/>
            <person name="Nusbaum C."/>
            <person name="Birren B."/>
        </authorList>
    </citation>
    <scope>NUCLEOTIDE SEQUENCE</scope>
    <source>
        <strain evidence="4">CBS 10118</strain>
    </source>
</reference>
<dbReference type="GeneID" id="30210818"/>
<feature type="transmembrane region" description="Helical" evidence="2">
    <location>
        <begin position="44"/>
        <end position="65"/>
    </location>
</feature>
<proteinExistence type="predicted"/>
<sequence length="327" mass="36611">MEQRQNFEEIELGDPAPRGRSRPGTADERSPNRPSDYFNYHPPVLTLVLSFVVWLMLLLVCFVAPSGGLTAIFTSGGDYIGVLRKCTASSCDAWMATDTSSSSSPASLISSQEKRAPSSSSADAGGASTSDLSNFYLTTGLAALASFWLMTYTLLFIIVRYFSSHLPSNPNDRDQKPDTKDDGGRTRRFWRSIKNPFKRFAFRTSRIFLFFLSWTMLGVALDATIKVFSITGGSGFGTGVILLHLSYIFLFFLTYIELSRGSIRRKSDLSIWGCKCLQFCPSYNRRARRKWEDYDAARGGEGASEKAHKKKKDKKNKKREGDEYDDA</sequence>
<dbReference type="AlphaFoldDB" id="A0A1B9FXE6"/>